<dbReference type="EMBL" id="AP022213">
    <property type="protein sequence ID" value="BBT17013.1"/>
    <property type="molecule type" value="Genomic_DNA"/>
</dbReference>
<dbReference type="RefSeq" id="WP_182850165.1">
    <property type="nucleotide sequence ID" value="NZ_AP022213.1"/>
</dbReference>
<organism evidence="1 2">
    <name type="scientific">Metapseudomonas otitidis</name>
    <dbReference type="NCBI Taxonomy" id="319939"/>
    <lineage>
        <taxon>Bacteria</taxon>
        <taxon>Pseudomonadati</taxon>
        <taxon>Pseudomonadota</taxon>
        <taxon>Gammaproteobacteria</taxon>
        <taxon>Pseudomonadales</taxon>
        <taxon>Pseudomonadaceae</taxon>
        <taxon>Metapseudomonas</taxon>
    </lineage>
</organism>
<accession>A0A6S5RPX8</accession>
<dbReference type="AlphaFoldDB" id="A0A6S5RPX8"/>
<sequence>MQRFINNWETELSAPLNASDGALRVPAALAQRLEFAPGDFYDLTLDPSGAVPEIVRVTAVSGDSLTLGARALEGSATPVSWPAGTRVVAPITAGCLAALQQSAGGGSPGRAVLVPGGPSSIPADTVLIEASSMGADAQVTLPAPPEGGAYLMDLRMYNWSHTALTIIPPAGGQIGTADISDCTLDLQPGRVVIAAQTRPKWARVVITNYPGEGVYVDVAEYYTGGVLNPPEDPGTGVPS</sequence>
<name>A0A6S5RPX8_9GAMM</name>
<reference evidence="1 2" key="1">
    <citation type="submission" date="2019-12" db="EMBL/GenBank/DDBJ databases">
        <title>complete genome sequences of Pseudomonas otitidis str. WP8-S17-CRE-03 isolated from wastewater treatment plant effluent.</title>
        <authorList>
            <person name="Sekizuka T."/>
            <person name="Itokawa K."/>
            <person name="Yatsu K."/>
            <person name="Inamine Y."/>
            <person name="Kuroda M."/>
        </authorList>
    </citation>
    <scope>NUCLEOTIDE SEQUENCE [LARGE SCALE GENOMIC DNA]</scope>
    <source>
        <strain evidence="1 2">WP8-S17-CRE-03</strain>
    </source>
</reference>
<gene>
    <name evidence="1" type="ORF">WP8S17C03_30620</name>
</gene>
<evidence type="ECO:0000313" key="2">
    <source>
        <dbReference type="Proteomes" id="UP000515591"/>
    </source>
</evidence>
<proteinExistence type="predicted"/>
<dbReference type="Proteomes" id="UP000515591">
    <property type="component" value="Chromosome"/>
</dbReference>
<protein>
    <submittedName>
        <fullName evidence="1">Uncharacterized protein</fullName>
    </submittedName>
</protein>
<evidence type="ECO:0000313" key="1">
    <source>
        <dbReference type="EMBL" id="BBT17013.1"/>
    </source>
</evidence>